<dbReference type="Gene3D" id="1.20.1280.50">
    <property type="match status" value="1"/>
</dbReference>
<gene>
    <name evidence="2" type="ORF">KIW84_024096</name>
</gene>
<organism evidence="2 3">
    <name type="scientific">Pisum sativum</name>
    <name type="common">Garden pea</name>
    <name type="synonym">Lathyrus oleraceus</name>
    <dbReference type="NCBI Taxonomy" id="3888"/>
    <lineage>
        <taxon>Eukaryota</taxon>
        <taxon>Viridiplantae</taxon>
        <taxon>Streptophyta</taxon>
        <taxon>Embryophyta</taxon>
        <taxon>Tracheophyta</taxon>
        <taxon>Spermatophyta</taxon>
        <taxon>Magnoliopsida</taxon>
        <taxon>eudicotyledons</taxon>
        <taxon>Gunneridae</taxon>
        <taxon>Pentapetalae</taxon>
        <taxon>rosids</taxon>
        <taxon>fabids</taxon>
        <taxon>Fabales</taxon>
        <taxon>Fabaceae</taxon>
        <taxon>Papilionoideae</taxon>
        <taxon>50 kb inversion clade</taxon>
        <taxon>NPAAA clade</taxon>
        <taxon>Hologalegina</taxon>
        <taxon>IRL clade</taxon>
        <taxon>Fabeae</taxon>
        <taxon>Lathyrus</taxon>
    </lineage>
</organism>
<protein>
    <recommendedName>
        <fullName evidence="1">F-box domain-containing protein</fullName>
    </recommendedName>
</protein>
<evidence type="ECO:0000259" key="1">
    <source>
        <dbReference type="PROSITE" id="PS50181"/>
    </source>
</evidence>
<comment type="caution">
    <text evidence="2">The sequence shown here is derived from an EMBL/GenBank/DDBJ whole genome shotgun (WGS) entry which is preliminary data.</text>
</comment>
<reference evidence="2 3" key="1">
    <citation type="journal article" date="2022" name="Nat. Genet.">
        <title>Improved pea reference genome and pan-genome highlight genomic features and evolutionary characteristics.</title>
        <authorList>
            <person name="Yang T."/>
            <person name="Liu R."/>
            <person name="Luo Y."/>
            <person name="Hu S."/>
            <person name="Wang D."/>
            <person name="Wang C."/>
            <person name="Pandey M.K."/>
            <person name="Ge S."/>
            <person name="Xu Q."/>
            <person name="Li N."/>
            <person name="Li G."/>
            <person name="Huang Y."/>
            <person name="Saxena R.K."/>
            <person name="Ji Y."/>
            <person name="Li M."/>
            <person name="Yan X."/>
            <person name="He Y."/>
            <person name="Liu Y."/>
            <person name="Wang X."/>
            <person name="Xiang C."/>
            <person name="Varshney R.K."/>
            <person name="Ding H."/>
            <person name="Gao S."/>
            <person name="Zong X."/>
        </authorList>
    </citation>
    <scope>NUCLEOTIDE SEQUENCE [LARGE SCALE GENOMIC DNA]</scope>
    <source>
        <strain evidence="2 3">cv. Zhongwan 6</strain>
    </source>
</reference>
<sequence length="429" mass="48859">MKTSDSVASAMTSRNTEKEKIEHFADLPYSIITYILLKLPIKAIFTCKCVCKTWNSLILDPHFAALYSEPEPASLGFMVRTSDIKLVSNTLHLFEHQPQKKSSSLNVKFDPKFKLPLRNVNRINLPDYNPMDDKFDVANSCNGLLCLVKAKASLYLPMLSSVNHLVVCNPITGEFIRLPEATGLVRFSIGVGLGFQPKTNEYKVIRIWKRHYKSNIFVVEMHTLGTTTWKNIEVEPMFSSSWALDSPTCVNGALHWINFDNENRSILCLNLESEKFHSFPCPCLPGEAVLNVTMVELNGFLYLCEQISPNSCSVWLMKKYGIGESWTKVFCTDTFNGCRWNFLVCKPIKHFENGCGALLLQESHSCNNFLYFEPDKHRFTYLDIHGAESIRFESIPHIPSLISLKNLAKGNKVEVQNVHFMIPSKKKQR</sequence>
<dbReference type="InterPro" id="IPR001810">
    <property type="entry name" value="F-box_dom"/>
</dbReference>
<dbReference type="EMBL" id="JAMSHJ010000002">
    <property type="protein sequence ID" value="KAI5438215.1"/>
    <property type="molecule type" value="Genomic_DNA"/>
</dbReference>
<keyword evidence="3" id="KW-1185">Reference proteome</keyword>
<dbReference type="PANTHER" id="PTHR31672">
    <property type="entry name" value="BNACNNG10540D PROTEIN"/>
    <property type="match status" value="1"/>
</dbReference>
<dbReference type="SMART" id="SM00256">
    <property type="entry name" value="FBOX"/>
    <property type="match status" value="1"/>
</dbReference>
<dbReference type="InterPro" id="IPR050796">
    <property type="entry name" value="SCF_F-box_component"/>
</dbReference>
<dbReference type="SUPFAM" id="SSF81383">
    <property type="entry name" value="F-box domain"/>
    <property type="match status" value="1"/>
</dbReference>
<dbReference type="PROSITE" id="PS50181">
    <property type="entry name" value="FBOX"/>
    <property type="match status" value="1"/>
</dbReference>
<accession>A0A9D5BBY3</accession>
<feature type="domain" description="F-box" evidence="1">
    <location>
        <begin position="21"/>
        <end position="70"/>
    </location>
</feature>
<dbReference type="AlphaFoldDB" id="A0A9D5BBY3"/>
<dbReference type="CDD" id="cd22157">
    <property type="entry name" value="F-box_AtFBW1-like"/>
    <property type="match status" value="1"/>
</dbReference>
<dbReference type="Pfam" id="PF08268">
    <property type="entry name" value="FBA_3"/>
    <property type="match status" value="1"/>
</dbReference>
<name>A0A9D5BBY3_PEA</name>
<dbReference type="Pfam" id="PF00646">
    <property type="entry name" value="F-box"/>
    <property type="match status" value="1"/>
</dbReference>
<dbReference type="NCBIfam" id="TIGR01640">
    <property type="entry name" value="F_box_assoc_1"/>
    <property type="match status" value="1"/>
</dbReference>
<dbReference type="InterPro" id="IPR017451">
    <property type="entry name" value="F-box-assoc_interact_dom"/>
</dbReference>
<dbReference type="InterPro" id="IPR036047">
    <property type="entry name" value="F-box-like_dom_sf"/>
</dbReference>
<dbReference type="Gramene" id="Psat02G0409600-T1">
    <property type="protein sequence ID" value="KAI5438215.1"/>
    <property type="gene ID" value="KIW84_024096"/>
</dbReference>
<dbReference type="PANTHER" id="PTHR31672:SF13">
    <property type="entry name" value="F-BOX PROTEIN CPR30-LIKE"/>
    <property type="match status" value="1"/>
</dbReference>
<proteinExistence type="predicted"/>
<evidence type="ECO:0000313" key="3">
    <source>
        <dbReference type="Proteomes" id="UP001058974"/>
    </source>
</evidence>
<evidence type="ECO:0000313" key="2">
    <source>
        <dbReference type="EMBL" id="KAI5438215.1"/>
    </source>
</evidence>
<dbReference type="InterPro" id="IPR013187">
    <property type="entry name" value="F-box-assoc_dom_typ3"/>
</dbReference>
<dbReference type="Proteomes" id="UP001058974">
    <property type="component" value="Chromosome 2"/>
</dbReference>